<keyword evidence="2" id="KW-1185">Reference proteome</keyword>
<comment type="caution">
    <text evidence="1">The sequence shown here is derived from an EMBL/GenBank/DDBJ whole genome shotgun (WGS) entry which is preliminary data.</text>
</comment>
<dbReference type="EMBL" id="CM023474">
    <property type="protein sequence ID" value="KAH7949187.1"/>
    <property type="molecule type" value="Genomic_DNA"/>
</dbReference>
<sequence length="102" mass="11673">MKQGCPATVVIAARRTSQQLEITKIDCNHNHEVNKKIFQLYPEKRRLTHDEKEYVLPLLDLDVLPKVIAGKLAEKTGKDMCFLPSFYDAFIALIFALPVLFL</sequence>
<gene>
    <name evidence="1" type="ORF">HPB49_006234</name>
</gene>
<name>A0ACB8CQA4_DERSI</name>
<proteinExistence type="predicted"/>
<accession>A0ACB8CQA4</accession>
<protein>
    <submittedName>
        <fullName evidence="1">Uncharacterized protein</fullName>
    </submittedName>
</protein>
<evidence type="ECO:0000313" key="1">
    <source>
        <dbReference type="EMBL" id="KAH7949187.1"/>
    </source>
</evidence>
<evidence type="ECO:0000313" key="2">
    <source>
        <dbReference type="Proteomes" id="UP000821865"/>
    </source>
</evidence>
<dbReference type="Proteomes" id="UP000821865">
    <property type="component" value="Chromosome 5"/>
</dbReference>
<organism evidence="1 2">
    <name type="scientific">Dermacentor silvarum</name>
    <name type="common">Tick</name>
    <dbReference type="NCBI Taxonomy" id="543639"/>
    <lineage>
        <taxon>Eukaryota</taxon>
        <taxon>Metazoa</taxon>
        <taxon>Ecdysozoa</taxon>
        <taxon>Arthropoda</taxon>
        <taxon>Chelicerata</taxon>
        <taxon>Arachnida</taxon>
        <taxon>Acari</taxon>
        <taxon>Parasitiformes</taxon>
        <taxon>Ixodida</taxon>
        <taxon>Ixodoidea</taxon>
        <taxon>Ixodidae</taxon>
        <taxon>Rhipicephalinae</taxon>
        <taxon>Dermacentor</taxon>
    </lineage>
</organism>
<reference evidence="1" key="1">
    <citation type="submission" date="2020-05" db="EMBL/GenBank/DDBJ databases">
        <title>Large-scale comparative analyses of tick genomes elucidate their genetic diversity and vector capacities.</title>
        <authorList>
            <person name="Jia N."/>
            <person name="Wang J."/>
            <person name="Shi W."/>
            <person name="Du L."/>
            <person name="Sun Y."/>
            <person name="Zhan W."/>
            <person name="Jiang J."/>
            <person name="Wang Q."/>
            <person name="Zhang B."/>
            <person name="Ji P."/>
            <person name="Sakyi L.B."/>
            <person name="Cui X."/>
            <person name="Yuan T."/>
            <person name="Jiang B."/>
            <person name="Yang W."/>
            <person name="Lam T.T.-Y."/>
            <person name="Chang Q."/>
            <person name="Ding S."/>
            <person name="Wang X."/>
            <person name="Zhu J."/>
            <person name="Ruan X."/>
            <person name="Zhao L."/>
            <person name="Wei J."/>
            <person name="Que T."/>
            <person name="Du C."/>
            <person name="Cheng J."/>
            <person name="Dai P."/>
            <person name="Han X."/>
            <person name="Huang E."/>
            <person name="Gao Y."/>
            <person name="Liu J."/>
            <person name="Shao H."/>
            <person name="Ye R."/>
            <person name="Li L."/>
            <person name="Wei W."/>
            <person name="Wang X."/>
            <person name="Wang C."/>
            <person name="Yang T."/>
            <person name="Huo Q."/>
            <person name="Li W."/>
            <person name="Guo W."/>
            <person name="Chen H."/>
            <person name="Zhou L."/>
            <person name="Ni X."/>
            <person name="Tian J."/>
            <person name="Zhou Y."/>
            <person name="Sheng Y."/>
            <person name="Liu T."/>
            <person name="Pan Y."/>
            <person name="Xia L."/>
            <person name="Li J."/>
            <person name="Zhao F."/>
            <person name="Cao W."/>
        </authorList>
    </citation>
    <scope>NUCLEOTIDE SEQUENCE</scope>
    <source>
        <strain evidence="1">Dsil-2018</strain>
    </source>
</reference>